<evidence type="ECO:0000313" key="2">
    <source>
        <dbReference type="Proteomes" id="UP000230447"/>
    </source>
</evidence>
<dbReference type="AlphaFoldDB" id="A0A2G9ZG59"/>
<evidence type="ECO:0000313" key="1">
    <source>
        <dbReference type="EMBL" id="PIP31560.1"/>
    </source>
</evidence>
<dbReference type="EMBL" id="PCSB01000061">
    <property type="protein sequence ID" value="PIP31560.1"/>
    <property type="molecule type" value="Genomic_DNA"/>
</dbReference>
<organism evidence="1 2">
    <name type="scientific">bacterium (Candidatus Gribaldobacteria) CG23_combo_of_CG06-09_8_20_14_all_37_87_8</name>
    <dbReference type="NCBI Taxonomy" id="2014278"/>
    <lineage>
        <taxon>Bacteria</taxon>
        <taxon>Candidatus Gribaldobacteria</taxon>
    </lineage>
</organism>
<reference evidence="1 2" key="1">
    <citation type="submission" date="2017-09" db="EMBL/GenBank/DDBJ databases">
        <title>Depth-based differentiation of microbial function through sediment-hosted aquifers and enrichment of novel symbionts in the deep terrestrial subsurface.</title>
        <authorList>
            <person name="Probst A.J."/>
            <person name="Ladd B."/>
            <person name="Jarett J.K."/>
            <person name="Geller-Mcgrath D.E."/>
            <person name="Sieber C.M."/>
            <person name="Emerson J.B."/>
            <person name="Anantharaman K."/>
            <person name="Thomas B.C."/>
            <person name="Malmstrom R."/>
            <person name="Stieglmeier M."/>
            <person name="Klingl A."/>
            <person name="Woyke T."/>
            <person name="Ryan C.M."/>
            <person name="Banfield J.F."/>
        </authorList>
    </citation>
    <scope>NUCLEOTIDE SEQUENCE [LARGE SCALE GENOMIC DNA]</scope>
    <source>
        <strain evidence="1">CG23_combo_of_CG06-09_8_20_14_all_37_87_8</strain>
    </source>
</reference>
<proteinExistence type="predicted"/>
<dbReference type="Proteomes" id="UP000230447">
    <property type="component" value="Unassembled WGS sequence"/>
</dbReference>
<accession>A0A2G9ZG59</accession>
<name>A0A2G9ZG59_9BACT</name>
<protein>
    <submittedName>
        <fullName evidence="1">Uncharacterized protein</fullName>
    </submittedName>
</protein>
<sequence length="235" mass="27006">MDRRKLKEKAIGLRKQGKTYSEIRQDLGVAIPKSTLSNWCSGVELPPLYQEKIKKIVLKSQAKSRAIAMIVKKEKRREFLKNLIDSNLHLADRLKDKDFLKVVLAVIYSCEGSKWKSHSGLLLGNTDPSLLRFYMESLKICYPNVINSETFRCRVSHRADQDIKELNVFWSKELGVPLHHFYKSKPDPRTIGKPTKKKDYKGVCVVTSRGSEIQLELETIAKILFAGFNENIRGR</sequence>
<comment type="caution">
    <text evidence="1">The sequence shown here is derived from an EMBL/GenBank/DDBJ whole genome shotgun (WGS) entry which is preliminary data.</text>
</comment>
<gene>
    <name evidence="1" type="ORF">COX24_02900</name>
</gene>